<dbReference type="PANTHER" id="PTHR33393:SF11">
    <property type="entry name" value="POLYGLUTAMINE SYNTHESIS ACCESSORY PROTEIN RV0574C-RELATED"/>
    <property type="match status" value="1"/>
</dbReference>
<protein>
    <submittedName>
        <fullName evidence="3">CapA family protein</fullName>
    </submittedName>
</protein>
<dbReference type="CDD" id="cd07381">
    <property type="entry name" value="MPP_CapA"/>
    <property type="match status" value="1"/>
</dbReference>
<comment type="caution">
    <text evidence="3">The sequence shown here is derived from an EMBL/GenBank/DDBJ whole genome shotgun (WGS) entry which is preliminary data.</text>
</comment>
<dbReference type="InterPro" id="IPR019079">
    <property type="entry name" value="Capsule_synth_CapA"/>
</dbReference>
<dbReference type="EMBL" id="WCRW01000035">
    <property type="protein sequence ID" value="KAB4450123.1"/>
    <property type="molecule type" value="Genomic_DNA"/>
</dbReference>
<accession>A0A7J5JFG3</accession>
<evidence type="ECO:0000256" key="1">
    <source>
        <dbReference type="ARBA" id="ARBA00005662"/>
    </source>
</evidence>
<dbReference type="Pfam" id="PF09587">
    <property type="entry name" value="PGA_cap"/>
    <property type="match status" value="1"/>
</dbReference>
<dbReference type="PANTHER" id="PTHR33393">
    <property type="entry name" value="POLYGLUTAMINE SYNTHESIS ACCESSORY PROTEIN RV0574C-RELATED"/>
    <property type="match status" value="1"/>
</dbReference>
<dbReference type="InterPro" id="IPR052169">
    <property type="entry name" value="CW_Biosynth-Accessory"/>
</dbReference>
<feature type="domain" description="Capsule synthesis protein CapA" evidence="2">
    <location>
        <begin position="2"/>
        <end position="239"/>
    </location>
</feature>
<gene>
    <name evidence="3" type="ORF">GAN75_26525</name>
</gene>
<reference evidence="3 4" key="1">
    <citation type="journal article" date="2019" name="Nat. Med.">
        <title>A library of human gut bacterial isolates paired with longitudinal multiomics data enables mechanistic microbiome research.</title>
        <authorList>
            <person name="Poyet M."/>
            <person name="Groussin M."/>
            <person name="Gibbons S.M."/>
            <person name="Avila-Pacheco J."/>
            <person name="Jiang X."/>
            <person name="Kearney S.M."/>
            <person name="Perrotta A.R."/>
            <person name="Berdy B."/>
            <person name="Zhao S."/>
            <person name="Lieberman T.D."/>
            <person name="Swanson P.K."/>
            <person name="Smith M."/>
            <person name="Roesemann S."/>
            <person name="Alexander J.E."/>
            <person name="Rich S.A."/>
            <person name="Livny J."/>
            <person name="Vlamakis H."/>
            <person name="Clish C."/>
            <person name="Bullock K."/>
            <person name="Deik A."/>
            <person name="Scott J."/>
            <person name="Pierce K.A."/>
            <person name="Xavier R.J."/>
            <person name="Alm E.J."/>
        </authorList>
    </citation>
    <scope>NUCLEOTIDE SEQUENCE [LARGE SCALE GENOMIC DNA]</scope>
    <source>
        <strain evidence="3 4">BIOML-A160</strain>
    </source>
</reference>
<sequence>MKILFAGDFSVQGRAVRLFQDTDKAVSTFQGIKDICGQHELSIVNFESPVTDYKKGILKDGPCIRNPKNSIEVLKKIGFGLFTLANNHLKDFGSQGVLETFNALREHQITFFGAGRNLTEARKSFIFEQGGKKIGFLNVCENESSIATDTEAGSCPITEINLFYDIQALRPQVDYVVVIVHGGREHFQLPTPRMKKLYHYIIDLGADLVVNHHQHCYSGYETYKGKLIFYGLGNFYFDNPRKRNCPWNKGLLLSVDFGDSISFGIIPFTQCNDRPEIHVEPYETVSEEIKRLNGVIVDDAKLQQVYEEMVMKEQPLSPMQPYTSHYVRALYHRGLLPDVISRQKKAVILNSVRCETHRELLIAYLDKLLSEE</sequence>
<evidence type="ECO:0000313" key="4">
    <source>
        <dbReference type="Proteomes" id="UP000436825"/>
    </source>
</evidence>
<evidence type="ECO:0000313" key="3">
    <source>
        <dbReference type="EMBL" id="KAB4450123.1"/>
    </source>
</evidence>
<evidence type="ECO:0000259" key="2">
    <source>
        <dbReference type="SMART" id="SM00854"/>
    </source>
</evidence>
<dbReference type="InterPro" id="IPR029052">
    <property type="entry name" value="Metallo-depent_PP-like"/>
</dbReference>
<dbReference type="SUPFAM" id="SSF56300">
    <property type="entry name" value="Metallo-dependent phosphatases"/>
    <property type="match status" value="1"/>
</dbReference>
<dbReference type="AlphaFoldDB" id="A0A7J5JFG3"/>
<comment type="similarity">
    <text evidence="1">Belongs to the CapA family.</text>
</comment>
<dbReference type="SMART" id="SM00854">
    <property type="entry name" value="PGA_cap"/>
    <property type="match status" value="1"/>
</dbReference>
<dbReference type="Proteomes" id="UP000436825">
    <property type="component" value="Unassembled WGS sequence"/>
</dbReference>
<dbReference type="Gene3D" id="3.60.21.10">
    <property type="match status" value="1"/>
</dbReference>
<name>A0A7J5JFG3_BACT4</name>
<proteinExistence type="inferred from homology"/>
<dbReference type="RefSeq" id="WP_002559613.1">
    <property type="nucleotide sequence ID" value="NZ_CDQO01000149.1"/>
</dbReference>
<organism evidence="3 4">
    <name type="scientific">Bacteroides thetaiotaomicron</name>
    <dbReference type="NCBI Taxonomy" id="818"/>
    <lineage>
        <taxon>Bacteria</taxon>
        <taxon>Pseudomonadati</taxon>
        <taxon>Bacteroidota</taxon>
        <taxon>Bacteroidia</taxon>
        <taxon>Bacteroidales</taxon>
        <taxon>Bacteroidaceae</taxon>
        <taxon>Bacteroides</taxon>
    </lineage>
</organism>